<dbReference type="EMBL" id="JAFKCZ010000007">
    <property type="protein sequence ID" value="MBN7797031.1"/>
    <property type="molecule type" value="Genomic_DNA"/>
</dbReference>
<dbReference type="Pfam" id="PF11216">
    <property type="entry name" value="DUF3012"/>
    <property type="match status" value="1"/>
</dbReference>
<dbReference type="Proteomes" id="UP000664303">
    <property type="component" value="Unassembled WGS sequence"/>
</dbReference>
<evidence type="ECO:0000313" key="2">
    <source>
        <dbReference type="Proteomes" id="UP000664303"/>
    </source>
</evidence>
<accession>A0A939DF34</accession>
<evidence type="ECO:0000313" key="1">
    <source>
        <dbReference type="EMBL" id="MBN7797031.1"/>
    </source>
</evidence>
<dbReference type="AlphaFoldDB" id="A0A939DF34"/>
<reference evidence="1" key="1">
    <citation type="submission" date="2021-02" db="EMBL/GenBank/DDBJ databases">
        <title>PHA producing bacteria isolated from coastal sediment in Guangdong, Shenzhen.</title>
        <authorList>
            <person name="Zheng W."/>
            <person name="Yu S."/>
            <person name="Huang Y."/>
        </authorList>
    </citation>
    <scope>NUCLEOTIDE SEQUENCE</scope>
    <source>
        <strain evidence="1">TN14-10</strain>
    </source>
</reference>
<gene>
    <name evidence="1" type="ORF">JYP50_10535</name>
</gene>
<keyword evidence="2" id="KW-1185">Reference proteome</keyword>
<organism evidence="1 2">
    <name type="scientific">Parahaliea mediterranea</name>
    <dbReference type="NCBI Taxonomy" id="651086"/>
    <lineage>
        <taxon>Bacteria</taxon>
        <taxon>Pseudomonadati</taxon>
        <taxon>Pseudomonadota</taxon>
        <taxon>Gammaproteobacteria</taxon>
        <taxon>Cellvibrionales</taxon>
        <taxon>Halieaceae</taxon>
        <taxon>Parahaliea</taxon>
    </lineage>
</organism>
<sequence>MTFARHCVFDGSSVGSEEWCASLDEKDKGDWSANEAADYAKYCVF</sequence>
<protein>
    <submittedName>
        <fullName evidence="1">DUF3012 domain-containing protein</fullName>
    </submittedName>
</protein>
<comment type="caution">
    <text evidence="1">The sequence shown here is derived from an EMBL/GenBank/DDBJ whole genome shotgun (WGS) entry which is preliminary data.</text>
</comment>
<proteinExistence type="predicted"/>
<name>A0A939DF34_9GAMM</name>
<dbReference type="InterPro" id="IPR021379">
    <property type="entry name" value="DUF3012"/>
</dbReference>